<evidence type="ECO:0000259" key="9">
    <source>
        <dbReference type="PROSITE" id="PS50931"/>
    </source>
</evidence>
<dbReference type="InterPro" id="IPR026021">
    <property type="entry name" value="YdjA-like"/>
</dbReference>
<evidence type="ECO:0000256" key="2">
    <source>
        <dbReference type="ARBA" id="ARBA00007118"/>
    </source>
</evidence>
<evidence type="ECO:0000256" key="5">
    <source>
        <dbReference type="ARBA" id="ARBA00022857"/>
    </source>
</evidence>
<dbReference type="SUPFAM" id="SSF46785">
    <property type="entry name" value="Winged helix' DNA-binding domain"/>
    <property type="match status" value="1"/>
</dbReference>
<comment type="caution">
    <text evidence="10">The sequence shown here is derived from an EMBL/GenBank/DDBJ whole genome shotgun (WGS) entry which is preliminary data.</text>
</comment>
<dbReference type="Gene3D" id="3.40.109.10">
    <property type="entry name" value="NADH Oxidase"/>
    <property type="match status" value="1"/>
</dbReference>
<dbReference type="AlphaFoldDB" id="A0A9X2ANE3"/>
<feature type="domain" description="HTH lysR-type" evidence="9">
    <location>
        <begin position="1"/>
        <end position="58"/>
    </location>
</feature>
<dbReference type="InterPro" id="IPR052530">
    <property type="entry name" value="NAD(P)H_nitroreductase"/>
</dbReference>
<dbReference type="InterPro" id="IPR029479">
    <property type="entry name" value="Nitroreductase"/>
</dbReference>
<dbReference type="InterPro" id="IPR036390">
    <property type="entry name" value="WH_DNA-bd_sf"/>
</dbReference>
<evidence type="ECO:0000256" key="3">
    <source>
        <dbReference type="ARBA" id="ARBA00022630"/>
    </source>
</evidence>
<keyword evidence="6" id="KW-0560">Oxidoreductase</keyword>
<dbReference type="RefSeq" id="WP_243304526.1">
    <property type="nucleotide sequence ID" value="NZ_JALGBI010000001.1"/>
</dbReference>
<dbReference type="Gene3D" id="1.10.10.10">
    <property type="entry name" value="Winged helix-like DNA-binding domain superfamily/Winged helix DNA-binding domain"/>
    <property type="match status" value="1"/>
</dbReference>
<dbReference type="SUPFAM" id="SSF55469">
    <property type="entry name" value="FMN-dependent nitroreductase-like"/>
    <property type="match status" value="1"/>
</dbReference>
<keyword evidence="11" id="KW-1185">Reference proteome</keyword>
<evidence type="ECO:0000313" key="11">
    <source>
        <dbReference type="Proteomes" id="UP001139447"/>
    </source>
</evidence>
<evidence type="ECO:0000256" key="7">
    <source>
        <dbReference type="ARBA" id="ARBA00023027"/>
    </source>
</evidence>
<dbReference type="GO" id="GO:0003700">
    <property type="term" value="F:DNA-binding transcription factor activity"/>
    <property type="evidence" value="ECO:0007669"/>
    <property type="project" value="InterPro"/>
</dbReference>
<protein>
    <submittedName>
        <fullName evidence="10">Nitroreductase family protein</fullName>
    </submittedName>
</protein>
<dbReference type="GO" id="GO:0016491">
    <property type="term" value="F:oxidoreductase activity"/>
    <property type="evidence" value="ECO:0007669"/>
    <property type="project" value="UniProtKB-KW"/>
</dbReference>
<comment type="similarity">
    <text evidence="2">Belongs to the nitroreductase family.</text>
</comment>
<dbReference type="PANTHER" id="PTHR43821:SF1">
    <property type="entry name" value="NAD(P)H NITROREDUCTASE YDJA-RELATED"/>
    <property type="match status" value="1"/>
</dbReference>
<evidence type="ECO:0000256" key="4">
    <source>
        <dbReference type="ARBA" id="ARBA00022643"/>
    </source>
</evidence>
<reference evidence="10" key="1">
    <citation type="submission" date="2022-03" db="EMBL/GenBank/DDBJ databases">
        <authorList>
            <person name="Woo C.Y."/>
        </authorList>
    </citation>
    <scope>NUCLEOTIDE SEQUENCE</scope>
    <source>
        <strain evidence="10">CYS-02</strain>
    </source>
</reference>
<dbReference type="InterPro" id="IPR000415">
    <property type="entry name" value="Nitroreductase-like"/>
</dbReference>
<evidence type="ECO:0000256" key="6">
    <source>
        <dbReference type="ARBA" id="ARBA00023002"/>
    </source>
</evidence>
<dbReference type="CDD" id="cd02135">
    <property type="entry name" value="YdjA-like"/>
    <property type="match status" value="1"/>
</dbReference>
<keyword evidence="5" id="KW-0521">NADP</keyword>
<keyword evidence="4" id="KW-0288">FMN</keyword>
<evidence type="ECO:0000256" key="1">
    <source>
        <dbReference type="ARBA" id="ARBA00001917"/>
    </source>
</evidence>
<comment type="cofactor">
    <cofactor evidence="1">
        <name>FMN</name>
        <dbReference type="ChEBI" id="CHEBI:58210"/>
    </cofactor>
</comment>
<dbReference type="InterPro" id="IPR036388">
    <property type="entry name" value="WH-like_DNA-bd_sf"/>
</dbReference>
<evidence type="ECO:0000256" key="8">
    <source>
        <dbReference type="SAM" id="MobiDB-lite"/>
    </source>
</evidence>
<keyword evidence="3" id="KW-0285">Flavoprotein</keyword>
<gene>
    <name evidence="10" type="ORF">MMF98_03930</name>
</gene>
<feature type="region of interest" description="Disordered" evidence="8">
    <location>
        <begin position="276"/>
        <end position="295"/>
    </location>
</feature>
<dbReference type="Pfam" id="PF00881">
    <property type="entry name" value="Nitroreductase"/>
    <property type="match status" value="1"/>
</dbReference>
<proteinExistence type="inferred from homology"/>
<dbReference type="EMBL" id="JALGBI010000001">
    <property type="protein sequence ID" value="MCJ0762352.1"/>
    <property type="molecule type" value="Genomic_DNA"/>
</dbReference>
<sequence length="295" mass="31147">MEDYQLQCLEASAAEGDLAGAARRCGLSVPALRAIVAGLEQAYGRPLLTPGLGDARLTPAGRRVTAWGQRFRSPRHAQRDPPVAECLQRLLAPLITRRSISPKRLVPPAPGAQEVASMVQAALSAPDHGGLHPWRIIAFADADRPRLADLFEAEKLRRDPLAGDADVQRAREHATRTPALLAFVVSPHRRSGVPLREQWLAAGAALGNFLNAAHQLGYGAIVLSGERCHDAGLASALGLVDAEWLAGFISLGSVAGLPPARQPTPLEAVYSTWEPGAPGVASSTNSAAPPRRTGV</sequence>
<dbReference type="Proteomes" id="UP001139447">
    <property type="component" value="Unassembled WGS sequence"/>
</dbReference>
<dbReference type="PANTHER" id="PTHR43821">
    <property type="entry name" value="NAD(P)H NITROREDUCTASE YDJA-RELATED"/>
    <property type="match status" value="1"/>
</dbReference>
<dbReference type="Pfam" id="PF00126">
    <property type="entry name" value="HTH_1"/>
    <property type="match status" value="1"/>
</dbReference>
<dbReference type="InterPro" id="IPR000847">
    <property type="entry name" value="LysR_HTH_N"/>
</dbReference>
<accession>A0A9X2ANE3</accession>
<evidence type="ECO:0000313" key="10">
    <source>
        <dbReference type="EMBL" id="MCJ0762352.1"/>
    </source>
</evidence>
<dbReference type="PROSITE" id="PS50931">
    <property type="entry name" value="HTH_LYSR"/>
    <property type="match status" value="1"/>
</dbReference>
<keyword evidence="7" id="KW-0520">NAD</keyword>
<name>A0A9X2ANE3_9BURK</name>
<organism evidence="10 11">
    <name type="scientific">Variovorax terrae</name>
    <dbReference type="NCBI Taxonomy" id="2923278"/>
    <lineage>
        <taxon>Bacteria</taxon>
        <taxon>Pseudomonadati</taxon>
        <taxon>Pseudomonadota</taxon>
        <taxon>Betaproteobacteria</taxon>
        <taxon>Burkholderiales</taxon>
        <taxon>Comamonadaceae</taxon>
        <taxon>Variovorax</taxon>
    </lineage>
</organism>